<protein>
    <submittedName>
        <fullName evidence="2">Ferritin</fullName>
    </submittedName>
</protein>
<gene>
    <name evidence="2" type="ORF">HGB38_18555</name>
</gene>
<dbReference type="RefSeq" id="WP_062967059.1">
    <property type="nucleotide sequence ID" value="NZ_JAAXOS010000008.1"/>
</dbReference>
<dbReference type="Gene3D" id="1.20.1260.10">
    <property type="match status" value="1"/>
</dbReference>
<dbReference type="InterPro" id="IPR008331">
    <property type="entry name" value="Ferritin_DPS_dom"/>
</dbReference>
<dbReference type="InterPro" id="IPR009040">
    <property type="entry name" value="Ferritin-like_diiron"/>
</dbReference>
<dbReference type="SUPFAM" id="SSF47240">
    <property type="entry name" value="Ferritin-like"/>
    <property type="match status" value="1"/>
</dbReference>
<feature type="domain" description="Ferritin-like diiron" evidence="1">
    <location>
        <begin position="5"/>
        <end position="150"/>
    </location>
</feature>
<dbReference type="PROSITE" id="PS50905">
    <property type="entry name" value="FERRITIN_LIKE"/>
    <property type="match status" value="1"/>
</dbReference>
<proteinExistence type="predicted"/>
<accession>A0A7X6R488</accession>
<comment type="caution">
    <text evidence="2">The sequence shown here is derived from an EMBL/GenBank/DDBJ whole genome shotgun (WGS) entry which is preliminary data.</text>
</comment>
<keyword evidence="3" id="KW-1185">Reference proteome</keyword>
<organism evidence="2 3">
    <name type="scientific">Nocardia gamkensis</name>
    <dbReference type="NCBI Taxonomy" id="352869"/>
    <lineage>
        <taxon>Bacteria</taxon>
        <taxon>Bacillati</taxon>
        <taxon>Actinomycetota</taxon>
        <taxon>Actinomycetes</taxon>
        <taxon>Mycobacteriales</taxon>
        <taxon>Nocardiaceae</taxon>
        <taxon>Nocardia</taxon>
    </lineage>
</organism>
<dbReference type="GO" id="GO:0008199">
    <property type="term" value="F:ferric iron binding"/>
    <property type="evidence" value="ECO:0007669"/>
    <property type="project" value="InterPro"/>
</dbReference>
<evidence type="ECO:0000313" key="3">
    <source>
        <dbReference type="Proteomes" id="UP000540698"/>
    </source>
</evidence>
<dbReference type="InterPro" id="IPR012347">
    <property type="entry name" value="Ferritin-like"/>
</dbReference>
<dbReference type="Proteomes" id="UP000540698">
    <property type="component" value="Unassembled WGS sequence"/>
</dbReference>
<dbReference type="Pfam" id="PF00210">
    <property type="entry name" value="Ferritin"/>
    <property type="match status" value="1"/>
</dbReference>
<dbReference type="AlphaFoldDB" id="A0A7X6R488"/>
<name>A0A7X6R488_9NOCA</name>
<evidence type="ECO:0000259" key="1">
    <source>
        <dbReference type="PROSITE" id="PS50905"/>
    </source>
</evidence>
<dbReference type="InterPro" id="IPR009078">
    <property type="entry name" value="Ferritin-like_SF"/>
</dbReference>
<dbReference type="EMBL" id="JAAXOS010000008">
    <property type="protein sequence ID" value="NKY28209.1"/>
    <property type="molecule type" value="Genomic_DNA"/>
</dbReference>
<sequence>MPDTDEADESFPDLLRTQIRHEFTAAQQYLAAAVYFDSARLPQLAGHAYGRSREHHGNALRMVQYLLDRDLPVQIGGLEEITSTFETPRGAIALLLEIEQDRSTRISDLARAARGSGDYLGERFVRWFLEEQVKSVARMTTLLAVLDRADGQLFDVEEFVAREMRARQRTDIPAPRMAGAARN</sequence>
<evidence type="ECO:0000313" key="2">
    <source>
        <dbReference type="EMBL" id="NKY28209.1"/>
    </source>
</evidence>
<reference evidence="2 3" key="1">
    <citation type="submission" date="2020-04" db="EMBL/GenBank/DDBJ databases">
        <title>MicrobeNet Type strains.</title>
        <authorList>
            <person name="Nicholson A.C."/>
        </authorList>
    </citation>
    <scope>NUCLEOTIDE SEQUENCE [LARGE SCALE GENOMIC DNA]</scope>
    <source>
        <strain evidence="2 3">DSM 44956</strain>
    </source>
</reference>